<protein>
    <submittedName>
        <fullName evidence="2">SpoVT/AbrB-like</fullName>
    </submittedName>
</protein>
<dbReference type="Gene3D" id="2.10.260.10">
    <property type="match status" value="1"/>
</dbReference>
<organism evidence="2">
    <name type="scientific">hydrothermal vent metagenome</name>
    <dbReference type="NCBI Taxonomy" id="652676"/>
    <lineage>
        <taxon>unclassified sequences</taxon>
        <taxon>metagenomes</taxon>
        <taxon>ecological metagenomes</taxon>
    </lineage>
</organism>
<proteinExistence type="predicted"/>
<dbReference type="SMART" id="SM00966">
    <property type="entry name" value="SpoVT_AbrB"/>
    <property type="match status" value="1"/>
</dbReference>
<dbReference type="Pfam" id="PF04014">
    <property type="entry name" value="MazE_antitoxin"/>
    <property type="match status" value="1"/>
</dbReference>
<reference evidence="2" key="1">
    <citation type="submission" date="2018-06" db="EMBL/GenBank/DDBJ databases">
        <authorList>
            <person name="Zhirakovskaya E."/>
        </authorList>
    </citation>
    <scope>NUCLEOTIDE SEQUENCE</scope>
</reference>
<dbReference type="SUPFAM" id="SSF89447">
    <property type="entry name" value="AbrB/MazE/MraZ-like"/>
    <property type="match status" value="1"/>
</dbReference>
<dbReference type="InterPro" id="IPR007159">
    <property type="entry name" value="SpoVT-AbrB_dom"/>
</dbReference>
<dbReference type="InterPro" id="IPR037914">
    <property type="entry name" value="SpoVT-AbrB_sf"/>
</dbReference>
<evidence type="ECO:0000313" key="2">
    <source>
        <dbReference type="EMBL" id="VAW30152.1"/>
    </source>
</evidence>
<feature type="domain" description="SpoVT-AbrB" evidence="1">
    <location>
        <begin position="4"/>
        <end position="44"/>
    </location>
</feature>
<dbReference type="EMBL" id="UOEU01000029">
    <property type="protein sequence ID" value="VAW30152.1"/>
    <property type="molecule type" value="Genomic_DNA"/>
</dbReference>
<dbReference type="PROSITE" id="PS51740">
    <property type="entry name" value="SPOVT_ABRB"/>
    <property type="match status" value="1"/>
</dbReference>
<dbReference type="AlphaFoldDB" id="A0A3B0UUT9"/>
<name>A0A3B0UUT9_9ZZZZ</name>
<evidence type="ECO:0000259" key="1">
    <source>
        <dbReference type="PROSITE" id="PS51740"/>
    </source>
</evidence>
<gene>
    <name evidence="2" type="ORF">MNBD_CHLOROFLEXI01-1044</name>
</gene>
<sequence length="83" mass="9611">MQKATLFKNGGSQAVRLPKAFRFEGKEVFIKKTAEGVLLIPKEKHIELMWQEWVENLARFEEPIEIERGGAPQEREGLDEIFP</sequence>
<accession>A0A3B0UUT9</accession>
<dbReference type="GO" id="GO:0003677">
    <property type="term" value="F:DNA binding"/>
    <property type="evidence" value="ECO:0007669"/>
    <property type="project" value="InterPro"/>
</dbReference>